<dbReference type="PANTHER" id="PTHR11586">
    <property type="entry name" value="TRNA-AMINOACYLATION COFACTOR ARC1 FAMILY MEMBER"/>
    <property type="match status" value="1"/>
</dbReference>
<dbReference type="CDD" id="cd02798">
    <property type="entry name" value="tRNA_bind_CsaA"/>
    <property type="match status" value="1"/>
</dbReference>
<dbReference type="Pfam" id="PF01588">
    <property type="entry name" value="tRNA_bind"/>
    <property type="match status" value="1"/>
</dbReference>
<evidence type="ECO:0000256" key="2">
    <source>
        <dbReference type="ARBA" id="ARBA00022884"/>
    </source>
</evidence>
<evidence type="ECO:0000313" key="5">
    <source>
        <dbReference type="EMBL" id="MDN5201619.1"/>
    </source>
</evidence>
<name>A0ABT8KLM1_9BACT</name>
<evidence type="ECO:0000256" key="1">
    <source>
        <dbReference type="ARBA" id="ARBA00022555"/>
    </source>
</evidence>
<dbReference type="NCBIfam" id="NF007494">
    <property type="entry name" value="PRK10089.1-3"/>
    <property type="match status" value="1"/>
</dbReference>
<feature type="domain" description="TRNA-binding" evidence="4">
    <location>
        <begin position="6"/>
        <end position="110"/>
    </location>
</feature>
<dbReference type="Proteomes" id="UP001172082">
    <property type="component" value="Unassembled WGS sequence"/>
</dbReference>
<dbReference type="PANTHER" id="PTHR11586:SF37">
    <property type="entry name" value="TRNA-BINDING DOMAIN-CONTAINING PROTEIN"/>
    <property type="match status" value="1"/>
</dbReference>
<dbReference type="PROSITE" id="PS50886">
    <property type="entry name" value="TRBD"/>
    <property type="match status" value="1"/>
</dbReference>
<evidence type="ECO:0000259" key="4">
    <source>
        <dbReference type="PROSITE" id="PS50886"/>
    </source>
</evidence>
<proteinExistence type="predicted"/>
<sequence length="110" mass="12384">MISWMDFEKIEIRVGTVIEVADFPEAHKPAYKLRIDFGPEIGVKKSSAQITNLYRKRSLLNKQVICVVNFPPKQIGPFISEVLVTGFANEENQIVLATPELQVPNGARLM</sequence>
<dbReference type="EMBL" id="JAUJEA010000003">
    <property type="protein sequence ID" value="MDN5201619.1"/>
    <property type="molecule type" value="Genomic_DNA"/>
</dbReference>
<dbReference type="InterPro" id="IPR002547">
    <property type="entry name" value="tRNA-bd_dom"/>
</dbReference>
<reference evidence="5" key="1">
    <citation type="submission" date="2023-06" db="EMBL/GenBank/DDBJ databases">
        <title>Genomic of Parafulvivirga corallium.</title>
        <authorList>
            <person name="Wang G."/>
        </authorList>
    </citation>
    <scope>NUCLEOTIDE SEQUENCE</scope>
    <source>
        <strain evidence="5">BMA10</strain>
    </source>
</reference>
<dbReference type="SUPFAM" id="SSF50249">
    <property type="entry name" value="Nucleic acid-binding proteins"/>
    <property type="match status" value="1"/>
</dbReference>
<evidence type="ECO:0000256" key="3">
    <source>
        <dbReference type="PROSITE-ProRule" id="PRU00209"/>
    </source>
</evidence>
<keyword evidence="6" id="KW-1185">Reference proteome</keyword>
<gene>
    <name evidence="5" type="ORF">QQ008_09610</name>
</gene>
<dbReference type="NCBIfam" id="NF007495">
    <property type="entry name" value="PRK10089.1-4"/>
    <property type="match status" value="1"/>
</dbReference>
<dbReference type="NCBIfam" id="TIGR02222">
    <property type="entry name" value="chap_CsaA"/>
    <property type="match status" value="1"/>
</dbReference>
<comment type="caution">
    <text evidence="5">The sequence shown here is derived from an EMBL/GenBank/DDBJ whole genome shotgun (WGS) entry which is preliminary data.</text>
</comment>
<dbReference type="InterPro" id="IPR012340">
    <property type="entry name" value="NA-bd_OB-fold"/>
</dbReference>
<dbReference type="Gene3D" id="2.40.50.140">
    <property type="entry name" value="Nucleic acid-binding proteins"/>
    <property type="match status" value="1"/>
</dbReference>
<dbReference type="RefSeq" id="WP_346751647.1">
    <property type="nucleotide sequence ID" value="NZ_JAUJEA010000003.1"/>
</dbReference>
<dbReference type="InterPro" id="IPR051270">
    <property type="entry name" value="Tyrosine-tRNA_ligase_regulator"/>
</dbReference>
<protein>
    <submittedName>
        <fullName evidence="5">tRNA-binding protein</fullName>
    </submittedName>
</protein>
<keyword evidence="2 3" id="KW-0694">RNA-binding</keyword>
<accession>A0ABT8KLM1</accession>
<evidence type="ECO:0000313" key="6">
    <source>
        <dbReference type="Proteomes" id="UP001172082"/>
    </source>
</evidence>
<dbReference type="InterPro" id="IPR008231">
    <property type="entry name" value="CsaA"/>
</dbReference>
<organism evidence="5 6">
    <name type="scientific">Splendidivirga corallicola</name>
    <dbReference type="NCBI Taxonomy" id="3051826"/>
    <lineage>
        <taxon>Bacteria</taxon>
        <taxon>Pseudomonadati</taxon>
        <taxon>Bacteroidota</taxon>
        <taxon>Cytophagia</taxon>
        <taxon>Cytophagales</taxon>
        <taxon>Splendidivirgaceae</taxon>
        <taxon>Splendidivirga</taxon>
    </lineage>
</organism>
<keyword evidence="1 3" id="KW-0820">tRNA-binding</keyword>
<dbReference type="NCBIfam" id="NF007493">
    <property type="entry name" value="PRK10089.1-2"/>
    <property type="match status" value="1"/>
</dbReference>